<evidence type="ECO:0000256" key="1">
    <source>
        <dbReference type="ARBA" id="ARBA00010462"/>
    </source>
</evidence>
<feature type="domain" description="Proliferating cell nuclear antigen PCNA N-terminal" evidence="3">
    <location>
        <begin position="3"/>
        <end position="98"/>
    </location>
</feature>
<organism evidence="5">
    <name type="scientific">marine metagenome</name>
    <dbReference type="NCBI Taxonomy" id="408172"/>
    <lineage>
        <taxon>unclassified sequences</taxon>
        <taxon>metagenomes</taxon>
        <taxon>ecological metagenomes</taxon>
    </lineage>
</organism>
<dbReference type="Pfam" id="PF02747">
    <property type="entry name" value="PCNA_C"/>
    <property type="match status" value="1"/>
</dbReference>
<keyword evidence="2" id="KW-0238">DNA-binding</keyword>
<dbReference type="GO" id="GO:0006275">
    <property type="term" value="P:regulation of DNA replication"/>
    <property type="evidence" value="ECO:0007669"/>
    <property type="project" value="InterPro"/>
</dbReference>
<reference evidence="5" key="1">
    <citation type="submission" date="2018-05" db="EMBL/GenBank/DDBJ databases">
        <authorList>
            <person name="Lanie J.A."/>
            <person name="Ng W.-L."/>
            <person name="Kazmierczak K.M."/>
            <person name="Andrzejewski T.M."/>
            <person name="Davidsen T.M."/>
            <person name="Wayne K.J."/>
            <person name="Tettelin H."/>
            <person name="Glass J.I."/>
            <person name="Rusch D."/>
            <person name="Podicherti R."/>
            <person name="Tsui H.-C.T."/>
            <person name="Winkler M.E."/>
        </authorList>
    </citation>
    <scope>NUCLEOTIDE SEQUENCE</scope>
</reference>
<accession>A0A382G7P3</accession>
<sequence length="249" mass="27797">MILKAKIKNVGEWKAVLSAIDEIVEEAMFICNTDGITFRGMDPTHVSLLDITFPKSSFEELESGTTFFGVRTSEFKNIFSSANDNDTVELQIEDEGNLRVLINGTLSMTFTLRLLEKTETNTPVPRVKPNSKIDLSPATLTRIITNLEKVSEYVTIKSLSDRVEFSGRGDAGDAKIDLLKSNPDLEGLKITEESTSIYSLEFMAKIIRSIGRASKSVNMQYSTKSPMHIEFEMPSMTKVGYYLAPRVES</sequence>
<gene>
    <name evidence="5" type="ORF">METZ01_LOCUS223478</name>
</gene>
<feature type="domain" description="Proliferating cell nuclear antigen PCNA C-terminal" evidence="4">
    <location>
        <begin position="130"/>
        <end position="245"/>
    </location>
</feature>
<dbReference type="InterPro" id="IPR000730">
    <property type="entry name" value="Pr_cel_nuc_antig"/>
</dbReference>
<evidence type="ECO:0000259" key="4">
    <source>
        <dbReference type="Pfam" id="PF02747"/>
    </source>
</evidence>
<dbReference type="HAMAP" id="MF_00317">
    <property type="entry name" value="DNApol_clamp_arch"/>
    <property type="match status" value="1"/>
</dbReference>
<dbReference type="InterPro" id="IPR046938">
    <property type="entry name" value="DNA_clamp_sf"/>
</dbReference>
<evidence type="ECO:0000256" key="2">
    <source>
        <dbReference type="ARBA" id="ARBA00023125"/>
    </source>
</evidence>
<dbReference type="CDD" id="cd00577">
    <property type="entry name" value="PCNA"/>
    <property type="match status" value="1"/>
</dbReference>
<dbReference type="GO" id="GO:0003677">
    <property type="term" value="F:DNA binding"/>
    <property type="evidence" value="ECO:0007669"/>
    <property type="project" value="UniProtKB-KW"/>
</dbReference>
<name>A0A382G7P3_9ZZZZ</name>
<dbReference type="InterPro" id="IPR022649">
    <property type="entry name" value="Pr_cel_nuc_antig_C"/>
</dbReference>
<dbReference type="NCBIfam" id="TIGR00590">
    <property type="entry name" value="pcna"/>
    <property type="match status" value="1"/>
</dbReference>
<evidence type="ECO:0008006" key="6">
    <source>
        <dbReference type="Google" id="ProtNLM"/>
    </source>
</evidence>
<evidence type="ECO:0000313" key="5">
    <source>
        <dbReference type="EMBL" id="SVB70624.1"/>
    </source>
</evidence>
<proteinExistence type="inferred from homology"/>
<protein>
    <recommendedName>
        <fullName evidence="6">Proliferating cell nuclear antigen PCNA N-terminal domain-containing protein</fullName>
    </recommendedName>
</protein>
<dbReference type="GO" id="GO:0006272">
    <property type="term" value="P:leading strand elongation"/>
    <property type="evidence" value="ECO:0007669"/>
    <property type="project" value="TreeGrafter"/>
</dbReference>
<dbReference type="PANTHER" id="PTHR11352:SF0">
    <property type="entry name" value="PROLIFERATING CELL NUCLEAR ANTIGEN"/>
    <property type="match status" value="1"/>
</dbReference>
<evidence type="ECO:0000259" key="3">
    <source>
        <dbReference type="Pfam" id="PF00705"/>
    </source>
</evidence>
<dbReference type="SUPFAM" id="SSF55979">
    <property type="entry name" value="DNA clamp"/>
    <property type="match status" value="2"/>
</dbReference>
<dbReference type="PANTHER" id="PTHR11352">
    <property type="entry name" value="PROLIFERATING CELL NUCLEAR ANTIGEN"/>
    <property type="match status" value="1"/>
</dbReference>
<dbReference type="PRINTS" id="PR00339">
    <property type="entry name" value="PCNACYCLIN"/>
</dbReference>
<dbReference type="Gene3D" id="3.70.10.10">
    <property type="match status" value="1"/>
</dbReference>
<dbReference type="InterPro" id="IPR022648">
    <property type="entry name" value="Pr_cel_nuc_antig_N"/>
</dbReference>
<comment type="similarity">
    <text evidence="1">Belongs to the PCNA family.</text>
</comment>
<dbReference type="AlphaFoldDB" id="A0A382G7P3"/>
<dbReference type="GO" id="GO:0030337">
    <property type="term" value="F:DNA polymerase processivity factor activity"/>
    <property type="evidence" value="ECO:0007669"/>
    <property type="project" value="InterPro"/>
</dbReference>
<dbReference type="EMBL" id="UINC01053735">
    <property type="protein sequence ID" value="SVB70624.1"/>
    <property type="molecule type" value="Genomic_DNA"/>
</dbReference>
<dbReference type="Pfam" id="PF00705">
    <property type="entry name" value="PCNA_N"/>
    <property type="match status" value="1"/>
</dbReference>